<proteinExistence type="predicted"/>
<evidence type="ECO:0000313" key="3">
    <source>
        <dbReference type="Proteomes" id="UP000256884"/>
    </source>
</evidence>
<accession>A0A3E0HRR4</accession>
<dbReference type="Proteomes" id="UP000256884">
    <property type="component" value="Unassembled WGS sequence"/>
</dbReference>
<evidence type="ECO:0000313" key="2">
    <source>
        <dbReference type="EMBL" id="REH48926.1"/>
    </source>
</evidence>
<keyword evidence="1" id="KW-1133">Transmembrane helix</keyword>
<gene>
    <name evidence="2" type="ORF">C7448_105209</name>
</gene>
<dbReference type="AlphaFoldDB" id="A0A3E0HRR4"/>
<evidence type="ECO:0000256" key="1">
    <source>
        <dbReference type="SAM" id="Phobius"/>
    </source>
</evidence>
<feature type="transmembrane region" description="Helical" evidence="1">
    <location>
        <begin position="12"/>
        <end position="32"/>
    </location>
</feature>
<protein>
    <recommendedName>
        <fullName evidence="4">6-phosphogluconate dehydrogenase</fullName>
    </recommendedName>
</protein>
<keyword evidence="1" id="KW-0812">Transmembrane</keyword>
<keyword evidence="3" id="KW-1185">Reference proteome</keyword>
<reference evidence="2 3" key="1">
    <citation type="submission" date="2018-08" db="EMBL/GenBank/DDBJ databases">
        <title>Genomic Encyclopedia of Type Strains, Phase IV (KMG-IV): sequencing the most valuable type-strain genomes for metagenomic binning, comparative biology and taxonomic classification.</title>
        <authorList>
            <person name="Goeker M."/>
        </authorList>
    </citation>
    <scope>NUCLEOTIDE SEQUENCE [LARGE SCALE GENOMIC DNA]</scope>
    <source>
        <strain evidence="2 3">DSM 18841</strain>
    </source>
</reference>
<comment type="caution">
    <text evidence="2">The sequence shown here is derived from an EMBL/GenBank/DDBJ whole genome shotgun (WGS) entry which is preliminary data.</text>
</comment>
<evidence type="ECO:0008006" key="4">
    <source>
        <dbReference type="Google" id="ProtNLM"/>
    </source>
</evidence>
<organism evidence="2 3">
    <name type="scientific">Tenacibaculum gallaicum</name>
    <dbReference type="NCBI Taxonomy" id="561505"/>
    <lineage>
        <taxon>Bacteria</taxon>
        <taxon>Pseudomonadati</taxon>
        <taxon>Bacteroidota</taxon>
        <taxon>Flavobacteriia</taxon>
        <taxon>Flavobacteriales</taxon>
        <taxon>Flavobacteriaceae</taxon>
        <taxon>Tenacibaculum</taxon>
    </lineage>
</organism>
<keyword evidence="1" id="KW-0472">Membrane</keyword>
<name>A0A3E0HRR4_9FLAO</name>
<sequence>MLQYFTMKKILGLILVGITVIAALYYAFIYFVPYSEGVRSGELIKISYKGVVVKTWEGEISQGISGAQIFSFSVEDGQKEVIKKLQEYQGRYVKVTYKERFGTFFWLGDTKHFITHVEEEQSPHFRGIKKDNEQ</sequence>
<dbReference type="EMBL" id="QUNS01000005">
    <property type="protein sequence ID" value="REH48926.1"/>
    <property type="molecule type" value="Genomic_DNA"/>
</dbReference>